<dbReference type="Proteomes" id="UP000779900">
    <property type="component" value="Unassembled WGS sequence"/>
</dbReference>
<evidence type="ECO:0000256" key="1">
    <source>
        <dbReference type="SAM" id="MobiDB-lite"/>
    </source>
</evidence>
<proteinExistence type="predicted"/>
<gene>
    <name evidence="2" type="ORF">FJY68_07105</name>
</gene>
<evidence type="ECO:0000313" key="3">
    <source>
        <dbReference type="Proteomes" id="UP000779900"/>
    </source>
</evidence>
<dbReference type="AlphaFoldDB" id="A0A937XEB5"/>
<dbReference type="EMBL" id="VGIR01000037">
    <property type="protein sequence ID" value="MBM3331607.1"/>
    <property type="molecule type" value="Genomic_DNA"/>
</dbReference>
<evidence type="ECO:0000313" key="2">
    <source>
        <dbReference type="EMBL" id="MBM3331607.1"/>
    </source>
</evidence>
<accession>A0A937XEB5</accession>
<protein>
    <submittedName>
        <fullName evidence="2">Uncharacterized protein</fullName>
    </submittedName>
</protein>
<reference evidence="2" key="1">
    <citation type="submission" date="2019-03" db="EMBL/GenBank/DDBJ databases">
        <title>Lake Tanganyika Metagenome-Assembled Genomes (MAGs).</title>
        <authorList>
            <person name="Tran P."/>
        </authorList>
    </citation>
    <scope>NUCLEOTIDE SEQUENCE</scope>
    <source>
        <strain evidence="2">K_DeepCast_150m_m2_040</strain>
    </source>
</reference>
<organism evidence="2 3">
    <name type="scientific">candidate division WOR-3 bacterium</name>
    <dbReference type="NCBI Taxonomy" id="2052148"/>
    <lineage>
        <taxon>Bacteria</taxon>
        <taxon>Bacteria division WOR-3</taxon>
    </lineage>
</organism>
<feature type="region of interest" description="Disordered" evidence="1">
    <location>
        <begin position="210"/>
        <end position="239"/>
    </location>
</feature>
<name>A0A937XEB5_UNCW3</name>
<feature type="region of interest" description="Disordered" evidence="1">
    <location>
        <begin position="73"/>
        <end position="104"/>
    </location>
</feature>
<comment type="caution">
    <text evidence="2">The sequence shown here is derived from an EMBL/GenBank/DDBJ whole genome shotgun (WGS) entry which is preliminary data.</text>
</comment>
<sequence>MGASPPALVADLVDRFSRDRKVFQSLDYKEEQLRAEFLNPLFESLGWDVSNKAGLTEVFKPVIHEESIKVAGATKAPPDGSPLTAHGLPLSDADSGPSAVSRKPIADSDRGIEHYAFLQSLMNGERIYPRLVKHFRDAADGSQLTAYSPRPSDSGPSAVSRWLLALIIGSLYYPDCPYEFSVLPADILGQVYEQFLGKVIRLTTGHQAKVEEKPEVRKAGGLRTSSLQPASDGGQILAA</sequence>